<accession>A0A8S5PRC9</accession>
<reference evidence="1" key="1">
    <citation type="journal article" date="2021" name="Proc. Natl. Acad. Sci. U.S.A.">
        <title>A Catalog of Tens of Thousands of Viruses from Human Metagenomes Reveals Hidden Associations with Chronic Diseases.</title>
        <authorList>
            <person name="Tisza M.J."/>
            <person name="Buck C.B."/>
        </authorList>
    </citation>
    <scope>NUCLEOTIDE SEQUENCE</scope>
    <source>
        <strain evidence="1">Ct16M3</strain>
    </source>
</reference>
<evidence type="ECO:0000313" key="1">
    <source>
        <dbReference type="EMBL" id="DAE09001.1"/>
    </source>
</evidence>
<name>A0A8S5PRC9_9CAUD</name>
<proteinExistence type="predicted"/>
<protein>
    <submittedName>
        <fullName evidence="1">DNA-directed RNA polymerase</fullName>
    </submittedName>
</protein>
<dbReference type="EMBL" id="BK015481">
    <property type="protein sequence ID" value="DAE09001.1"/>
    <property type="molecule type" value="Genomic_DNA"/>
</dbReference>
<sequence length="62" mass="7324">MDNLPDCCYEYRFNREELRAVETCTECGYSIYAGESYYSIGDKMICCECIEDFKEEAKDTEF</sequence>
<organism evidence="1">
    <name type="scientific">Siphoviridae sp. ct16M3</name>
    <dbReference type="NCBI Taxonomy" id="2825305"/>
    <lineage>
        <taxon>Viruses</taxon>
        <taxon>Duplodnaviria</taxon>
        <taxon>Heunggongvirae</taxon>
        <taxon>Uroviricota</taxon>
        <taxon>Caudoviricetes</taxon>
    </lineage>
</organism>
<keyword evidence="1" id="KW-0804">Transcription</keyword>
<dbReference type="GO" id="GO:0000428">
    <property type="term" value="C:DNA-directed RNA polymerase complex"/>
    <property type="evidence" value="ECO:0007669"/>
    <property type="project" value="UniProtKB-KW"/>
</dbReference>
<keyword evidence="1" id="KW-0240">DNA-directed RNA polymerase</keyword>